<dbReference type="EMBL" id="JAVYJV010000009">
    <property type="protein sequence ID" value="KAK4362087.1"/>
    <property type="molecule type" value="Genomic_DNA"/>
</dbReference>
<name>A0AAE1S3I9_9SOLA</name>
<keyword evidence="2" id="KW-1185">Reference proteome</keyword>
<dbReference type="Proteomes" id="UP001291623">
    <property type="component" value="Unassembled WGS sequence"/>
</dbReference>
<comment type="caution">
    <text evidence="1">The sequence shown here is derived from an EMBL/GenBank/DDBJ whole genome shotgun (WGS) entry which is preliminary data.</text>
</comment>
<evidence type="ECO:0000313" key="2">
    <source>
        <dbReference type="Proteomes" id="UP001291623"/>
    </source>
</evidence>
<proteinExistence type="predicted"/>
<organism evidence="1 2">
    <name type="scientific">Anisodus tanguticus</name>
    <dbReference type="NCBI Taxonomy" id="243964"/>
    <lineage>
        <taxon>Eukaryota</taxon>
        <taxon>Viridiplantae</taxon>
        <taxon>Streptophyta</taxon>
        <taxon>Embryophyta</taxon>
        <taxon>Tracheophyta</taxon>
        <taxon>Spermatophyta</taxon>
        <taxon>Magnoliopsida</taxon>
        <taxon>eudicotyledons</taxon>
        <taxon>Gunneridae</taxon>
        <taxon>Pentapetalae</taxon>
        <taxon>asterids</taxon>
        <taxon>lamiids</taxon>
        <taxon>Solanales</taxon>
        <taxon>Solanaceae</taxon>
        <taxon>Solanoideae</taxon>
        <taxon>Hyoscyameae</taxon>
        <taxon>Anisodus</taxon>
    </lineage>
</organism>
<sequence length="99" mass="10693">MEDIPLYGGNARSDINSKAIKKATPPIKEVIYTSAKLFRALIGVDPFMEIHSSIRSSSANGKGANPRTADLEGKTPSHLVSELALYDVEILALLKVANR</sequence>
<accession>A0AAE1S3I9</accession>
<evidence type="ECO:0000313" key="1">
    <source>
        <dbReference type="EMBL" id="KAK4362087.1"/>
    </source>
</evidence>
<reference evidence="1" key="1">
    <citation type="submission" date="2023-12" db="EMBL/GenBank/DDBJ databases">
        <title>Genome assembly of Anisodus tanguticus.</title>
        <authorList>
            <person name="Wang Y.-J."/>
        </authorList>
    </citation>
    <scope>NUCLEOTIDE SEQUENCE</scope>
    <source>
        <strain evidence="1">KB-2021</strain>
        <tissue evidence="1">Leaf</tissue>
    </source>
</reference>
<protein>
    <submittedName>
        <fullName evidence="1">Uncharacterized protein</fullName>
    </submittedName>
</protein>
<gene>
    <name evidence="1" type="ORF">RND71_017328</name>
</gene>
<dbReference type="AlphaFoldDB" id="A0AAE1S3I9"/>